<dbReference type="PANTHER" id="PTHR10953:SF102">
    <property type="entry name" value="ADENYLYLTRANSFERASE AND SULFURTRANSFERASE MOCS3"/>
    <property type="match status" value="1"/>
</dbReference>
<dbReference type="InterPro" id="IPR036873">
    <property type="entry name" value="Rhodanese-like_dom_sf"/>
</dbReference>
<dbReference type="EMBL" id="WKKH01000007">
    <property type="protein sequence ID" value="MRX75684.1"/>
    <property type="molecule type" value="Genomic_DNA"/>
</dbReference>
<dbReference type="GO" id="GO:0005524">
    <property type="term" value="F:ATP binding"/>
    <property type="evidence" value="ECO:0007669"/>
    <property type="project" value="UniProtKB-KW"/>
</dbReference>
<proteinExistence type="inferred from homology"/>
<evidence type="ECO:0000256" key="7">
    <source>
        <dbReference type="ARBA" id="ARBA00063809"/>
    </source>
</evidence>
<dbReference type="AlphaFoldDB" id="A0A7K0FXA2"/>
<evidence type="ECO:0000313" key="14">
    <source>
        <dbReference type="EMBL" id="MRX75684.1"/>
    </source>
</evidence>
<evidence type="ECO:0000256" key="12">
    <source>
        <dbReference type="ARBA" id="ARBA00078531"/>
    </source>
</evidence>
<dbReference type="InterPro" id="IPR045886">
    <property type="entry name" value="ThiF/MoeB/HesA"/>
</dbReference>
<dbReference type="InterPro" id="IPR001763">
    <property type="entry name" value="Rhodanese-like_dom"/>
</dbReference>
<evidence type="ECO:0000256" key="8">
    <source>
        <dbReference type="ARBA" id="ARBA00066884"/>
    </source>
</evidence>
<comment type="catalytic activity">
    <reaction evidence="5">
        <text>[molybdopterin-synthase sulfur-carrier protein]-C-terminal Gly-Gly + ATP + H(+) = [molybdopterin-synthase sulfur-carrier protein]-C-terminal Gly-Gly-AMP + diphosphate</text>
        <dbReference type="Rhea" id="RHEA:43616"/>
        <dbReference type="Rhea" id="RHEA-COMP:12159"/>
        <dbReference type="Rhea" id="RHEA-COMP:12202"/>
        <dbReference type="ChEBI" id="CHEBI:15378"/>
        <dbReference type="ChEBI" id="CHEBI:30616"/>
        <dbReference type="ChEBI" id="CHEBI:33019"/>
        <dbReference type="ChEBI" id="CHEBI:90618"/>
        <dbReference type="ChEBI" id="CHEBI:90778"/>
        <dbReference type="EC" id="2.7.7.80"/>
    </reaction>
</comment>
<dbReference type="InterPro" id="IPR035985">
    <property type="entry name" value="Ubiquitin-activating_enz"/>
</dbReference>
<evidence type="ECO:0000259" key="13">
    <source>
        <dbReference type="PROSITE" id="PS50206"/>
    </source>
</evidence>
<dbReference type="NCBIfam" id="NF004281">
    <property type="entry name" value="PRK05690.1"/>
    <property type="match status" value="1"/>
</dbReference>
<dbReference type="OrthoDB" id="9804286at2"/>
<comment type="caution">
    <text evidence="14">The sequence shown here is derived from an EMBL/GenBank/DDBJ whole genome shotgun (WGS) entry which is preliminary data.</text>
</comment>
<evidence type="ECO:0000256" key="10">
    <source>
        <dbReference type="ARBA" id="ARBA00075110"/>
    </source>
</evidence>
<comment type="function">
    <text evidence="6">Catalyzes the adenylation by ATP of the carboxyl group of the C-terminal glycine of sulfur carrier protein MoaD.</text>
</comment>
<evidence type="ECO:0000256" key="3">
    <source>
        <dbReference type="ARBA" id="ARBA00022741"/>
    </source>
</evidence>
<dbReference type="InterPro" id="IPR000594">
    <property type="entry name" value="ThiF_NAD_FAD-bd"/>
</dbReference>
<dbReference type="Gene3D" id="3.40.50.720">
    <property type="entry name" value="NAD(P)-binding Rossmann-like Domain"/>
    <property type="match status" value="1"/>
</dbReference>
<keyword evidence="15" id="KW-1185">Reference proteome</keyword>
<comment type="similarity">
    <text evidence="1">Belongs to the HesA/MoeB/ThiF family.</text>
</comment>
<sequence>MLTKEELKQYNRQLILPELGINGQEKLKAAKVLMIGAGGLGCPVLQYLVAAGVGIIGIADDDKVEVSNLHRQILYSHADLGEPKATIAQQKLRQLNPFVNIIAHQERVTNDNAAKLISQYDLIIDGSDNFPTRYLVNDTCVALGKTLIFGSIFKFEGQVSVFNYQQGPNYRDVFPEAPAENEVPNCSETGVIGVLPGIIGTYMANEVIKIICGFGETLTGKLLTLNALDNSLNLFKISPQKQEILMPNITKNQSGNSLDTEISLEVLETWLADTPEKVHLVDVREGYEFEEYNLGGENISVYDLAEHISLFPPDKKLVFICQSGVRSKMAVNIARPLFNGEIFSVAGGIS</sequence>
<keyword evidence="14" id="KW-0548">Nucleotidyltransferase</keyword>
<evidence type="ECO:0000256" key="6">
    <source>
        <dbReference type="ARBA" id="ARBA00055169"/>
    </source>
</evidence>
<evidence type="ECO:0000256" key="5">
    <source>
        <dbReference type="ARBA" id="ARBA00052218"/>
    </source>
</evidence>
<dbReference type="GO" id="GO:0008146">
    <property type="term" value="F:sulfotransferase activity"/>
    <property type="evidence" value="ECO:0007669"/>
    <property type="project" value="TreeGrafter"/>
</dbReference>
<evidence type="ECO:0000256" key="2">
    <source>
        <dbReference type="ARBA" id="ARBA00022679"/>
    </source>
</evidence>
<dbReference type="GO" id="GO:0005829">
    <property type="term" value="C:cytosol"/>
    <property type="evidence" value="ECO:0007669"/>
    <property type="project" value="TreeGrafter"/>
</dbReference>
<evidence type="ECO:0000256" key="1">
    <source>
        <dbReference type="ARBA" id="ARBA00009919"/>
    </source>
</evidence>
<reference evidence="14 15" key="1">
    <citation type="submission" date="2019-11" db="EMBL/GenBank/DDBJ databases">
        <title>Pedobacter petrophilus genome.</title>
        <authorList>
            <person name="Feldbauer M.J."/>
            <person name="Newman J.D."/>
        </authorList>
    </citation>
    <scope>NUCLEOTIDE SEQUENCE [LARGE SCALE GENOMIC DNA]</scope>
    <source>
        <strain evidence="14 15">LMG 29686</strain>
    </source>
</reference>
<keyword evidence="2 14" id="KW-0808">Transferase</keyword>
<evidence type="ECO:0000256" key="9">
    <source>
        <dbReference type="ARBA" id="ARBA00073635"/>
    </source>
</evidence>
<comment type="subunit">
    <text evidence="7">Homodimer. Forms a stable heterotetrameric complex of 2 MoeB and 2 MoaD during adenylation of MoaD.</text>
</comment>
<dbReference type="FunFam" id="3.40.50.720:FF:000033">
    <property type="entry name" value="Adenylyltransferase and sulfurtransferase MOCS3"/>
    <property type="match status" value="1"/>
</dbReference>
<keyword evidence="3" id="KW-0547">Nucleotide-binding</keyword>
<dbReference type="Gene3D" id="3.40.250.10">
    <property type="entry name" value="Rhodanese-like domain"/>
    <property type="match status" value="1"/>
</dbReference>
<dbReference type="GO" id="GO:0004792">
    <property type="term" value="F:thiosulfate-cyanide sulfurtransferase activity"/>
    <property type="evidence" value="ECO:0007669"/>
    <property type="project" value="TreeGrafter"/>
</dbReference>
<dbReference type="PANTHER" id="PTHR10953">
    <property type="entry name" value="UBIQUITIN-ACTIVATING ENZYME E1"/>
    <property type="match status" value="1"/>
</dbReference>
<dbReference type="CDD" id="cd00757">
    <property type="entry name" value="ThiF_MoeB_HesA_family"/>
    <property type="match status" value="1"/>
</dbReference>
<dbReference type="RefSeq" id="WP_154279842.1">
    <property type="nucleotide sequence ID" value="NZ_JBHUJQ010000001.1"/>
</dbReference>
<organism evidence="14 15">
    <name type="scientific">Pedobacter petrophilus</name>
    <dbReference type="NCBI Taxonomy" id="1908241"/>
    <lineage>
        <taxon>Bacteria</taxon>
        <taxon>Pseudomonadati</taxon>
        <taxon>Bacteroidota</taxon>
        <taxon>Sphingobacteriia</taxon>
        <taxon>Sphingobacteriales</taxon>
        <taxon>Sphingobacteriaceae</taxon>
        <taxon>Pedobacter</taxon>
    </lineage>
</organism>
<protein>
    <recommendedName>
        <fullName evidence="9">Molybdopterin-synthase adenylyltransferase</fullName>
        <ecNumber evidence="8">2.7.7.80</ecNumber>
    </recommendedName>
    <alternativeName>
        <fullName evidence="12">MoaD protein adenylase</fullName>
    </alternativeName>
    <alternativeName>
        <fullName evidence="10">Molybdopterin-converting factor subunit 1 adenylase</fullName>
    </alternativeName>
    <alternativeName>
        <fullName evidence="11">Sulfur carrier protein MoaD adenylyltransferase</fullName>
    </alternativeName>
</protein>
<dbReference type="PROSITE" id="PS50206">
    <property type="entry name" value="RHODANESE_3"/>
    <property type="match status" value="1"/>
</dbReference>
<evidence type="ECO:0000313" key="15">
    <source>
        <dbReference type="Proteomes" id="UP000487757"/>
    </source>
</evidence>
<name>A0A7K0FXA2_9SPHI</name>
<dbReference type="GO" id="GO:0008641">
    <property type="term" value="F:ubiquitin-like modifier activating enzyme activity"/>
    <property type="evidence" value="ECO:0007669"/>
    <property type="project" value="InterPro"/>
</dbReference>
<feature type="domain" description="Rhodanese" evidence="13">
    <location>
        <begin position="274"/>
        <end position="335"/>
    </location>
</feature>
<accession>A0A7K0FXA2</accession>
<dbReference type="EC" id="2.7.7.80" evidence="8"/>
<dbReference type="CDD" id="cd00158">
    <property type="entry name" value="RHOD"/>
    <property type="match status" value="1"/>
</dbReference>
<keyword evidence="4" id="KW-0067">ATP-binding</keyword>
<dbReference type="Pfam" id="PF00899">
    <property type="entry name" value="ThiF"/>
    <property type="match status" value="1"/>
</dbReference>
<gene>
    <name evidence="14" type="primary">moeB</name>
    <name evidence="14" type="ORF">GJU39_06250</name>
</gene>
<dbReference type="Proteomes" id="UP000487757">
    <property type="component" value="Unassembled WGS sequence"/>
</dbReference>
<dbReference type="GO" id="GO:0061605">
    <property type="term" value="F:molybdopterin-synthase adenylyltransferase activity"/>
    <property type="evidence" value="ECO:0007669"/>
    <property type="project" value="UniProtKB-EC"/>
</dbReference>
<dbReference type="SUPFAM" id="SSF69572">
    <property type="entry name" value="Activating enzymes of the ubiquitin-like proteins"/>
    <property type="match status" value="1"/>
</dbReference>
<evidence type="ECO:0000256" key="11">
    <source>
        <dbReference type="ARBA" id="ARBA00075328"/>
    </source>
</evidence>
<evidence type="ECO:0000256" key="4">
    <source>
        <dbReference type="ARBA" id="ARBA00022840"/>
    </source>
</evidence>